<dbReference type="AlphaFoldDB" id="C7RQ68"/>
<gene>
    <name evidence="1" type="ordered locus">CAP2UW1_2364</name>
</gene>
<dbReference type="EMBL" id="CP001715">
    <property type="protein sequence ID" value="ACV35654.1"/>
    <property type="molecule type" value="Genomic_DNA"/>
</dbReference>
<dbReference type="HOGENOM" id="CLU_3163378_0_0_4"/>
<proteinExistence type="predicted"/>
<reference evidence="1" key="2">
    <citation type="submission" date="2009-09" db="EMBL/GenBank/DDBJ databases">
        <title>Complete sequence of chromosome of Candidatus Accumulibacter phosphatis clade IIA str. UW-1.</title>
        <authorList>
            <consortium name="US DOE Joint Genome Institute"/>
            <person name="Martin H.G."/>
            <person name="Ivanova N."/>
            <person name="Kunin V."/>
            <person name="Warnecke F."/>
            <person name="Barry K."/>
            <person name="He S."/>
            <person name="Salamov A."/>
            <person name="Szeto E."/>
            <person name="Dalin E."/>
            <person name="Pangilinan J.L."/>
            <person name="Lapidus A."/>
            <person name="Lowry S."/>
            <person name="Kyrpides N.C."/>
            <person name="McMahon K.D."/>
            <person name="Hugenholtz P."/>
        </authorList>
    </citation>
    <scope>NUCLEOTIDE SEQUENCE [LARGE SCALE GENOMIC DNA]</scope>
    <source>
        <strain evidence="1">UW-1</strain>
    </source>
</reference>
<reference evidence="1" key="1">
    <citation type="submission" date="2009-08" db="EMBL/GenBank/DDBJ databases">
        <authorList>
            <consortium name="US DOE Joint Genome Institute"/>
            <person name="Lucas S."/>
            <person name="Copeland A."/>
            <person name="Lapidus A."/>
            <person name="Glavina del Rio T."/>
            <person name="Dalin E."/>
            <person name="Tice H."/>
            <person name="Bruce D."/>
            <person name="Barry K."/>
            <person name="Pitluck S."/>
            <person name="Lowry S."/>
            <person name="Larimer F."/>
            <person name="Land M."/>
            <person name="Hauser L."/>
            <person name="Kyrpides N."/>
            <person name="Ivanova N."/>
            <person name="McMahon K.D."/>
            <person name="Hugenholtz P."/>
        </authorList>
    </citation>
    <scope>NUCLEOTIDE SEQUENCE</scope>
    <source>
        <strain evidence="1">UW-1</strain>
    </source>
</reference>
<dbReference type="KEGG" id="app:CAP2UW1_2364"/>
<evidence type="ECO:0000313" key="1">
    <source>
        <dbReference type="EMBL" id="ACV35654.1"/>
    </source>
</evidence>
<organism evidence="1">
    <name type="scientific">Accumulibacter regalis</name>
    <dbReference type="NCBI Taxonomy" id="522306"/>
    <lineage>
        <taxon>Bacteria</taxon>
        <taxon>Pseudomonadati</taxon>
        <taxon>Pseudomonadota</taxon>
        <taxon>Betaproteobacteria</taxon>
        <taxon>Candidatus Accumulibacter</taxon>
    </lineage>
</organism>
<accession>C7RQ68</accession>
<protein>
    <submittedName>
        <fullName evidence="1">Uncharacterized protein</fullName>
    </submittedName>
</protein>
<name>C7RQ68_ACCRE</name>
<sequence length="47" mass="4800">MESGDVSPTTAVPGFRIRFIRATAFATLLSAVRSPSLGGVAIGNGFC</sequence>
<dbReference type="STRING" id="522306.CAP2UW1_2364"/>